<dbReference type="PANTHER" id="PTHR40094:SF1">
    <property type="entry name" value="UBIQUITIN DOMAIN-CONTAINING PROTEIN"/>
    <property type="match status" value="1"/>
</dbReference>
<dbReference type="SMART" id="SM01419">
    <property type="entry name" value="Thiol-ester_cl"/>
    <property type="match status" value="1"/>
</dbReference>
<dbReference type="InterPro" id="IPR021868">
    <property type="entry name" value="Alpha_2_Macroglob_MG3"/>
</dbReference>
<dbReference type="GO" id="GO:0005615">
    <property type="term" value="C:extracellular space"/>
    <property type="evidence" value="ECO:0007669"/>
    <property type="project" value="InterPro"/>
</dbReference>
<dbReference type="SUPFAM" id="SSF48239">
    <property type="entry name" value="Terpenoid cyclases/Protein prenyltransferases"/>
    <property type="match status" value="1"/>
</dbReference>
<dbReference type="Pfam" id="PF21765">
    <property type="entry name" value="CUB_A2MG"/>
    <property type="match status" value="1"/>
</dbReference>
<keyword evidence="3" id="KW-1003">Cell membrane</keyword>
<dbReference type="PIRSF" id="PIRSF038980">
    <property type="entry name" value="A2M_bac"/>
    <property type="match status" value="1"/>
</dbReference>
<proteinExistence type="inferred from homology"/>
<dbReference type="Proteomes" id="UP000238365">
    <property type="component" value="Chromosome"/>
</dbReference>
<dbReference type="InterPro" id="IPR041462">
    <property type="entry name" value="Bact_A2M_MG6"/>
</dbReference>
<dbReference type="EMBL" id="CP026377">
    <property type="protein sequence ID" value="AUX94409.1"/>
    <property type="molecule type" value="Genomic_DNA"/>
</dbReference>
<dbReference type="InterPro" id="IPR041203">
    <property type="entry name" value="Bact_A2M_MG5"/>
</dbReference>
<protein>
    <recommendedName>
        <fullName evidence="3">Alpha-2-macroglobulin</fullName>
    </recommendedName>
</protein>
<gene>
    <name evidence="6" type="ORF">C2E15_15910</name>
</gene>
<feature type="domain" description="Alpha-2-macroglobulin bait region" evidence="4">
    <location>
        <begin position="769"/>
        <end position="916"/>
    </location>
</feature>
<dbReference type="Gene3D" id="2.60.40.1930">
    <property type="match status" value="1"/>
</dbReference>
<dbReference type="PANTHER" id="PTHR40094">
    <property type="entry name" value="ALPHA-2-MACROGLOBULIN HOMOLOG"/>
    <property type="match status" value="1"/>
</dbReference>
<evidence type="ECO:0000313" key="6">
    <source>
        <dbReference type="EMBL" id="AUX94409.1"/>
    </source>
</evidence>
<sequence>MAPCFTGHFRHGENMSGLRYRAGAALLLSLLLSGCDDDNKATPSTAAASKSAPAQAAPAISAEQRAAQLAREQGKPLQVIDISEVQLDGAGTLVVTFSVSLDDQQNVSQYAHLTDSKSGAVEGGWELSPNRKELRFRHLEPARQLKVRIDSGLKAANGATLAQTAEQTLTTRDIQPMVGFASRGSLLPTRIAKGLPVMALNVSQVDVDFFRIKTASLPSFIADWQYGNSLQTWQSESLLQKADLVYTGRFDLNPARNTREQLQLPLGDIKPLAQPGVYLAVMKQAGSYSYSNAATLFTLSDIGLSLHQFPQQVDLFSQRLEDGAPLEGVTLTMLDEKGQTLKQATTDDQGHVTLPWQAKAKLILATKNDQTSLLDLSRPALDLAEFAVAGPEGYDKQLFIFGPRDLYRPGETLIANALMRDADGKPLPPQPVKLEIVKPDGDVARTQVWQPEHGLWQLRYSLPQSAPTGRWMLRVDAGDGRPRQWPFSVEDFMPERMALSLSASADPVAPDSDITFRVNGRYLYGAPAAGNRLQGQLFLRPDREAVKSLPGYQFGDIVEEGLKRNLDEIDLTLDPQGETAVAAPSSWQEMHSPAQLILQASLLESGGRPVTRRVSQAIWPADVLPGIRPLFSSKEVYDYRNDTSTAQPVVDENGSAEFSIVLANARGEKVAGKQVEVRLIRERRDYYWSFAEGEGWQSRYDQKDLVEETRRLTLSDQGEVKVAFPVEWGPYRIEVAAPDETARSSVRFWAGYSWQDNTDGTGAVRPDQVKLKLDKANYQPGVRAQVHIEAPAAGKGYLMVESSNGPLWWQTVDVPAGGVDVEVPIDKAWRRHDLYFSALVIRPGDKAQGTTPKRAVGILHLPMQDEARRLNLTLTAPQKIRPNQNLTVKVKAAAGETLPKQVQVLLSVVDSGVLNITDYKTPDPYAAFFGRKRYNADQYDVYGQLIEGQGRLAALRFGGDGDEGDPLARGGKPPVNHVNILATQLQPVTLDANGEGTITLPIPEFNGEMRLMAQAWSDDRFGQSESNVVVAAPLITQLAMPRFLAGGDSSRLALDVTNLTDYPQTLMVNLQASGLVQLADSASRQLRLRPGQRTTLFIPVSAAMGYGEGAIDAVISGLEVPGETLPLSKGHWTIGVRPAWPAETRSFNSVVHADMPWQLPADALSGLAPETVQGQLALSGRPPLNIARYISELYAYPYGCLEQTISGLWPSLYTNHAELAALGIKSGSDAERRAAIDTGIDRIGQMQRYNGGFGLWSKESAEEFWLTAYAMDFLTRAVEQGYSVDKTMLAKGNERLLRYLQDGTQVEVYYSNDAAATRFNAQAYAALVLARQQKAPLGALRALYEQRAQAKSGLALVQLGVAMKLMGDAPRANALLNQGVNSTRPARLYWLEDYGSPLRDSAQILTLLREYQLLPKAQDQLIITLAQQLNAKQWLSTQENNALFLAGRALEQDEGATWQASLNGQALSPGNNPTRILPLSATQLAAGVAVASQSESPLYGRLDVVGYAQTPPGVVSQNLAVRREYLDLNGKPLSLASLESGQLLLVHLTVSANDRVPDALVTDLLPAGLELENQNLASSSASLGESAANVQELMSDMQQASIKHLEFRDDRFVAAIDVDGYRPVELLYLARAVTPGSYQVPAPQVESMYVPQWRATGATPARLTVR</sequence>
<dbReference type="InterPro" id="IPR049120">
    <property type="entry name" value="A2M_bMG2"/>
</dbReference>
<reference evidence="6 7" key="1">
    <citation type="submission" date="2018-01" db="EMBL/GenBank/DDBJ databases">
        <title>Complete and assembled Genome of Pantoea gaviniae DSM22758T.</title>
        <authorList>
            <person name="Stevens M.J.A."/>
            <person name="Zurfluh K."/>
            <person name="Stephan R."/>
        </authorList>
    </citation>
    <scope>NUCLEOTIDE SEQUENCE [LARGE SCALE GENOMIC DNA]</scope>
    <source>
        <strain evidence="6 7">DSM 22758</strain>
    </source>
</reference>
<dbReference type="SMART" id="SM01360">
    <property type="entry name" value="A2M"/>
    <property type="match status" value="1"/>
</dbReference>
<comment type="similarity">
    <text evidence="1">Belongs to the protease inhibitor I39 (alpha-2-macroglobulin) family. Bacterial alpha-2-macroglobulin subfamily.</text>
</comment>
<evidence type="ECO:0000256" key="2">
    <source>
        <dbReference type="ARBA" id="ARBA00022729"/>
    </source>
</evidence>
<dbReference type="Pfam" id="PF17970">
    <property type="entry name" value="bMG1"/>
    <property type="match status" value="1"/>
</dbReference>
<keyword evidence="7" id="KW-1185">Reference proteome</keyword>
<dbReference type="Pfam" id="PF00207">
    <property type="entry name" value="A2M"/>
    <property type="match status" value="1"/>
</dbReference>
<dbReference type="Pfam" id="PF01835">
    <property type="entry name" value="MG2"/>
    <property type="match status" value="1"/>
</dbReference>
<dbReference type="InterPro" id="IPR011625">
    <property type="entry name" value="A2M_N_BRD"/>
</dbReference>
<dbReference type="InterPro" id="IPR047565">
    <property type="entry name" value="Alpha-macroglob_thiol-ester_cl"/>
</dbReference>
<dbReference type="Pfam" id="PF07678">
    <property type="entry name" value="TED_complement"/>
    <property type="match status" value="1"/>
</dbReference>
<evidence type="ECO:0000256" key="3">
    <source>
        <dbReference type="PIRNR" id="PIRNR038980"/>
    </source>
</evidence>
<dbReference type="InterPro" id="IPR051802">
    <property type="entry name" value="YfhM-like"/>
</dbReference>
<dbReference type="InterPro" id="IPR008930">
    <property type="entry name" value="Terpenoid_cyclase/PrenylTrfase"/>
</dbReference>
<dbReference type="KEGG" id="pgz:C2E15_15910"/>
<evidence type="ECO:0000259" key="4">
    <source>
        <dbReference type="SMART" id="SM01359"/>
    </source>
</evidence>
<dbReference type="Pfam" id="PF07703">
    <property type="entry name" value="A2M_BRD"/>
    <property type="match status" value="1"/>
</dbReference>
<dbReference type="GO" id="GO:0004866">
    <property type="term" value="F:endopeptidase inhibitor activity"/>
    <property type="evidence" value="ECO:0007669"/>
    <property type="project" value="UniProtKB-UniRule"/>
</dbReference>
<dbReference type="InterPro" id="IPR041246">
    <property type="entry name" value="Bact_MG10"/>
</dbReference>
<name>A0A2L0IIT8_9GAMM</name>
<dbReference type="Pfam" id="PF17972">
    <property type="entry name" value="bMG5"/>
    <property type="match status" value="1"/>
</dbReference>
<feature type="domain" description="Alpha-2-macroglobulin" evidence="5">
    <location>
        <begin position="983"/>
        <end position="1070"/>
    </location>
</feature>
<keyword evidence="3" id="KW-0472">Membrane</keyword>
<dbReference type="Gene3D" id="1.50.10.20">
    <property type="match status" value="1"/>
</dbReference>
<dbReference type="CDD" id="cd02891">
    <property type="entry name" value="A2M_like"/>
    <property type="match status" value="1"/>
</dbReference>
<dbReference type="InterPro" id="IPR001599">
    <property type="entry name" value="Macroglobln_a2"/>
</dbReference>
<dbReference type="SMART" id="SM01359">
    <property type="entry name" value="A2M_N_2"/>
    <property type="match status" value="1"/>
</dbReference>
<dbReference type="InterPro" id="IPR002890">
    <property type="entry name" value="MG2"/>
</dbReference>
<organism evidence="6 7">
    <name type="scientific">Mixta gaviniae</name>
    <dbReference type="NCBI Taxonomy" id="665914"/>
    <lineage>
        <taxon>Bacteria</taxon>
        <taxon>Pseudomonadati</taxon>
        <taxon>Pseudomonadota</taxon>
        <taxon>Gammaproteobacteria</taxon>
        <taxon>Enterobacterales</taxon>
        <taxon>Erwiniaceae</taxon>
        <taxon>Mixta</taxon>
    </lineage>
</organism>
<accession>A0A2L0IIT8</accession>
<evidence type="ECO:0000313" key="7">
    <source>
        <dbReference type="Proteomes" id="UP000238365"/>
    </source>
</evidence>
<dbReference type="InterPro" id="IPR011626">
    <property type="entry name" value="Alpha-macroglobulin_TED"/>
</dbReference>
<dbReference type="Pfam" id="PF17973">
    <property type="entry name" value="bMG10"/>
    <property type="match status" value="1"/>
</dbReference>
<keyword evidence="2" id="KW-0732">Signal</keyword>
<dbReference type="Pfam" id="PF17962">
    <property type="entry name" value="bMG6"/>
    <property type="match status" value="1"/>
</dbReference>
<keyword evidence="3" id="KW-0646">Protease inhibitor</keyword>
<dbReference type="InterPro" id="IPR026284">
    <property type="entry name" value="A2MG_proteobact"/>
</dbReference>
<dbReference type="InterPro" id="IPR049122">
    <property type="entry name" value="A2MG_CUB"/>
</dbReference>
<comment type="function">
    <text evidence="3">Protects the bacterial cell from host peptidases.</text>
</comment>
<dbReference type="InterPro" id="IPR040639">
    <property type="entry name" value="A2MG_MG1"/>
</dbReference>
<evidence type="ECO:0000259" key="5">
    <source>
        <dbReference type="SMART" id="SM01360"/>
    </source>
</evidence>
<dbReference type="Pfam" id="PF11974">
    <property type="entry name" value="bMG3"/>
    <property type="match status" value="1"/>
</dbReference>
<evidence type="ECO:0000256" key="1">
    <source>
        <dbReference type="ARBA" id="ARBA00010556"/>
    </source>
</evidence>
<dbReference type="Pfam" id="PF21142">
    <property type="entry name" value="A2M_bMG2"/>
    <property type="match status" value="1"/>
</dbReference>